<evidence type="ECO:0000313" key="5">
    <source>
        <dbReference type="EMBL" id="RMI36364.1"/>
    </source>
</evidence>
<keyword evidence="1 5" id="KW-0808">Transferase</keyword>
<dbReference type="PROSITE" id="PS51186">
    <property type="entry name" value="GNAT"/>
    <property type="match status" value="1"/>
</dbReference>
<evidence type="ECO:0000259" key="4">
    <source>
        <dbReference type="PROSITE" id="PS51186"/>
    </source>
</evidence>
<dbReference type="CDD" id="cd04301">
    <property type="entry name" value="NAT_SF"/>
    <property type="match status" value="1"/>
</dbReference>
<accession>A0A3M2LFZ1</accession>
<feature type="region of interest" description="Disordered" evidence="3">
    <location>
        <begin position="52"/>
        <end position="74"/>
    </location>
</feature>
<dbReference type="GO" id="GO:0016747">
    <property type="term" value="F:acyltransferase activity, transferring groups other than amino-acyl groups"/>
    <property type="evidence" value="ECO:0007669"/>
    <property type="project" value="InterPro"/>
</dbReference>
<feature type="domain" description="N-acetyltransferase" evidence="4">
    <location>
        <begin position="1"/>
        <end position="72"/>
    </location>
</feature>
<dbReference type="Gene3D" id="3.40.630.30">
    <property type="match status" value="1"/>
</dbReference>
<dbReference type="PANTHER" id="PTHR43420">
    <property type="entry name" value="ACETYLTRANSFERASE"/>
    <property type="match status" value="1"/>
</dbReference>
<dbReference type="InterPro" id="IPR016181">
    <property type="entry name" value="Acyl_CoA_acyltransferase"/>
</dbReference>
<reference evidence="5 6" key="1">
    <citation type="submission" date="2018-10" db="EMBL/GenBank/DDBJ databases">
        <title>Isolation, diversity and antifungal activity of actinobacteria from wheat.</title>
        <authorList>
            <person name="Han C."/>
        </authorList>
    </citation>
    <scope>NUCLEOTIDE SEQUENCE [LARGE SCALE GENOMIC DNA]</scope>
    <source>
        <strain evidence="5 6">NEAU-YY642</strain>
    </source>
</reference>
<dbReference type="InterPro" id="IPR000182">
    <property type="entry name" value="GNAT_dom"/>
</dbReference>
<evidence type="ECO:0000256" key="2">
    <source>
        <dbReference type="ARBA" id="ARBA00023315"/>
    </source>
</evidence>
<evidence type="ECO:0000256" key="1">
    <source>
        <dbReference type="ARBA" id="ARBA00022679"/>
    </source>
</evidence>
<dbReference type="InterPro" id="IPR050680">
    <property type="entry name" value="YpeA/RimI_acetyltransf"/>
</dbReference>
<dbReference type="Proteomes" id="UP000278673">
    <property type="component" value="Unassembled WGS sequence"/>
</dbReference>
<dbReference type="RefSeq" id="WP_147472792.1">
    <property type="nucleotide sequence ID" value="NZ_RFFJ01000146.1"/>
</dbReference>
<feature type="non-terminal residue" evidence="5">
    <location>
        <position position="1"/>
    </location>
</feature>
<keyword evidence="6" id="KW-1185">Reference proteome</keyword>
<name>A0A3M2LFZ1_9ACTN</name>
<dbReference type="AlphaFoldDB" id="A0A3M2LFZ1"/>
<protein>
    <submittedName>
        <fullName evidence="5">GNAT family N-acetyltransferase</fullName>
    </submittedName>
</protein>
<proteinExistence type="predicted"/>
<sequence>ARGRGVGDALLTEVARWARATGARELRLAVVAGNERALALYRRHGFEAVAETPHPGAEAGAPRQVAMARRLDRG</sequence>
<evidence type="ECO:0000256" key="3">
    <source>
        <dbReference type="SAM" id="MobiDB-lite"/>
    </source>
</evidence>
<dbReference type="EMBL" id="RFFJ01000146">
    <property type="protein sequence ID" value="RMI36364.1"/>
    <property type="molecule type" value="Genomic_DNA"/>
</dbReference>
<dbReference type="Pfam" id="PF00583">
    <property type="entry name" value="Acetyltransf_1"/>
    <property type="match status" value="1"/>
</dbReference>
<dbReference type="SUPFAM" id="SSF55729">
    <property type="entry name" value="Acyl-CoA N-acyltransferases (Nat)"/>
    <property type="match status" value="1"/>
</dbReference>
<evidence type="ECO:0000313" key="6">
    <source>
        <dbReference type="Proteomes" id="UP000278673"/>
    </source>
</evidence>
<gene>
    <name evidence="5" type="ORF">EBN88_21770</name>
</gene>
<keyword evidence="2" id="KW-0012">Acyltransferase</keyword>
<organism evidence="5 6">
    <name type="scientific">Streptomyces triticirhizae</name>
    <dbReference type="NCBI Taxonomy" id="2483353"/>
    <lineage>
        <taxon>Bacteria</taxon>
        <taxon>Bacillati</taxon>
        <taxon>Actinomycetota</taxon>
        <taxon>Actinomycetes</taxon>
        <taxon>Kitasatosporales</taxon>
        <taxon>Streptomycetaceae</taxon>
        <taxon>Streptomyces</taxon>
    </lineage>
</organism>
<comment type="caution">
    <text evidence="5">The sequence shown here is derived from an EMBL/GenBank/DDBJ whole genome shotgun (WGS) entry which is preliminary data.</text>
</comment>
<dbReference type="PANTHER" id="PTHR43420:SF47">
    <property type="entry name" value="N-ACETYLTRANSFERASE DOMAIN-CONTAINING PROTEIN"/>
    <property type="match status" value="1"/>
</dbReference>